<dbReference type="CDD" id="cd03017">
    <property type="entry name" value="PRX_BCP"/>
    <property type="match status" value="1"/>
</dbReference>
<evidence type="ECO:0000256" key="7">
    <source>
        <dbReference type="ARBA" id="ARBA00023157"/>
    </source>
</evidence>
<evidence type="ECO:0000256" key="1">
    <source>
        <dbReference type="ARBA" id="ARBA00003330"/>
    </source>
</evidence>
<evidence type="ECO:0000256" key="6">
    <source>
        <dbReference type="ARBA" id="ARBA00023002"/>
    </source>
</evidence>
<sequence length="166" mass="19061">MITLAAGMKAPAFKGKDQNGNTVSLADYKGKKLVLYFYPEDDTPTCTVQACNLRDNYALLRKEGFEVVGVSPNDTESHKKFEEKFSLPFTLIADPNHKIINTYGVWGEKQLYGRKFMGLHRTTFLVDEKGVIQKVYLKPRNKQHAEDIVKFWKEMEQQQVKPTRKG</sequence>
<evidence type="ECO:0000313" key="15">
    <source>
        <dbReference type="EMBL" id="SFQ52552.1"/>
    </source>
</evidence>
<evidence type="ECO:0000256" key="4">
    <source>
        <dbReference type="ARBA" id="ARBA00022559"/>
    </source>
</evidence>
<dbReference type="STRING" id="1465490.SAMN05444277_11767"/>
<dbReference type="GO" id="GO:0045454">
    <property type="term" value="P:cell redox homeostasis"/>
    <property type="evidence" value="ECO:0007669"/>
    <property type="project" value="TreeGrafter"/>
</dbReference>
<dbReference type="PANTHER" id="PTHR42801:SF4">
    <property type="entry name" value="AHPC_TSA FAMILY PROTEIN"/>
    <property type="match status" value="1"/>
</dbReference>
<keyword evidence="7" id="KW-1015">Disulfide bond</keyword>
<reference evidence="15 16" key="1">
    <citation type="submission" date="2016-10" db="EMBL/GenBank/DDBJ databases">
        <authorList>
            <person name="de Groot N.N."/>
        </authorList>
    </citation>
    <scope>NUCLEOTIDE SEQUENCE [LARGE SCALE GENOMIC DNA]</scope>
    <source>
        <strain evidence="15 16">DSM 28286</strain>
    </source>
</reference>
<dbReference type="RefSeq" id="WP_177191973.1">
    <property type="nucleotide sequence ID" value="NZ_FOXQ01000017.1"/>
</dbReference>
<evidence type="ECO:0000256" key="5">
    <source>
        <dbReference type="ARBA" id="ARBA00022862"/>
    </source>
</evidence>
<evidence type="ECO:0000256" key="11">
    <source>
        <dbReference type="ARBA" id="ARBA00042639"/>
    </source>
</evidence>
<dbReference type="NCBIfam" id="NF006960">
    <property type="entry name" value="PRK09437.1"/>
    <property type="match status" value="1"/>
</dbReference>
<evidence type="ECO:0000256" key="13">
    <source>
        <dbReference type="PIRSR" id="PIRSR000239-1"/>
    </source>
</evidence>
<dbReference type="AlphaFoldDB" id="A0A1I5Z7W0"/>
<evidence type="ECO:0000256" key="12">
    <source>
        <dbReference type="ARBA" id="ARBA00049091"/>
    </source>
</evidence>
<evidence type="ECO:0000256" key="3">
    <source>
        <dbReference type="ARBA" id="ARBA00013017"/>
    </source>
</evidence>
<dbReference type="EMBL" id="FOXQ01000017">
    <property type="protein sequence ID" value="SFQ52552.1"/>
    <property type="molecule type" value="Genomic_DNA"/>
</dbReference>
<dbReference type="SUPFAM" id="SSF52833">
    <property type="entry name" value="Thioredoxin-like"/>
    <property type="match status" value="1"/>
</dbReference>
<evidence type="ECO:0000256" key="9">
    <source>
        <dbReference type="ARBA" id="ARBA00032824"/>
    </source>
</evidence>
<dbReference type="PIRSF" id="PIRSF000239">
    <property type="entry name" value="AHPC"/>
    <property type="match status" value="1"/>
</dbReference>
<dbReference type="PROSITE" id="PS51352">
    <property type="entry name" value="THIOREDOXIN_2"/>
    <property type="match status" value="1"/>
</dbReference>
<feature type="active site" description="Cysteine sulfenic acid (-SOH) intermediate; for peroxidase activity" evidence="13">
    <location>
        <position position="46"/>
    </location>
</feature>
<dbReference type="Proteomes" id="UP000199031">
    <property type="component" value="Unassembled WGS sequence"/>
</dbReference>
<evidence type="ECO:0000256" key="8">
    <source>
        <dbReference type="ARBA" id="ARBA00023284"/>
    </source>
</evidence>
<feature type="domain" description="Thioredoxin" evidence="14">
    <location>
        <begin position="4"/>
        <end position="157"/>
    </location>
</feature>
<dbReference type="PANTHER" id="PTHR42801">
    <property type="entry name" value="THIOREDOXIN-DEPENDENT PEROXIDE REDUCTASE"/>
    <property type="match status" value="1"/>
</dbReference>
<dbReference type="InterPro" id="IPR036249">
    <property type="entry name" value="Thioredoxin-like_sf"/>
</dbReference>
<keyword evidence="5" id="KW-0049">Antioxidant</keyword>
<dbReference type="InterPro" id="IPR013766">
    <property type="entry name" value="Thioredoxin_domain"/>
</dbReference>
<dbReference type="InterPro" id="IPR050924">
    <property type="entry name" value="Peroxiredoxin_BCP/PrxQ"/>
</dbReference>
<keyword evidence="6" id="KW-0560">Oxidoreductase</keyword>
<keyword evidence="4" id="KW-0575">Peroxidase</keyword>
<comment type="catalytic activity">
    <reaction evidence="12">
        <text>a hydroperoxide + [thioredoxin]-dithiol = an alcohol + [thioredoxin]-disulfide + H2O</text>
        <dbReference type="Rhea" id="RHEA:62620"/>
        <dbReference type="Rhea" id="RHEA-COMP:10698"/>
        <dbReference type="Rhea" id="RHEA-COMP:10700"/>
        <dbReference type="ChEBI" id="CHEBI:15377"/>
        <dbReference type="ChEBI" id="CHEBI:29950"/>
        <dbReference type="ChEBI" id="CHEBI:30879"/>
        <dbReference type="ChEBI" id="CHEBI:35924"/>
        <dbReference type="ChEBI" id="CHEBI:50058"/>
        <dbReference type="EC" id="1.11.1.24"/>
    </reaction>
</comment>
<keyword evidence="16" id="KW-1185">Reference proteome</keyword>
<dbReference type="GO" id="GO:0034599">
    <property type="term" value="P:cellular response to oxidative stress"/>
    <property type="evidence" value="ECO:0007669"/>
    <property type="project" value="TreeGrafter"/>
</dbReference>
<evidence type="ECO:0000256" key="10">
    <source>
        <dbReference type="ARBA" id="ARBA00038489"/>
    </source>
</evidence>
<dbReference type="GO" id="GO:0005737">
    <property type="term" value="C:cytoplasm"/>
    <property type="evidence" value="ECO:0007669"/>
    <property type="project" value="TreeGrafter"/>
</dbReference>
<evidence type="ECO:0000313" key="16">
    <source>
        <dbReference type="Proteomes" id="UP000199031"/>
    </source>
</evidence>
<evidence type="ECO:0000256" key="2">
    <source>
        <dbReference type="ARBA" id="ARBA00011245"/>
    </source>
</evidence>
<comment type="similarity">
    <text evidence="10">Belongs to the peroxiredoxin family. BCP/PrxQ subfamily.</text>
</comment>
<keyword evidence="8" id="KW-0676">Redox-active center</keyword>
<proteinExistence type="inferred from homology"/>
<comment type="subunit">
    <text evidence="2">Monomer.</text>
</comment>
<accession>A0A1I5Z7W0</accession>
<dbReference type="Gene3D" id="3.40.30.10">
    <property type="entry name" value="Glutaredoxin"/>
    <property type="match status" value="1"/>
</dbReference>
<gene>
    <name evidence="15" type="ORF">SAMN05444277_11767</name>
</gene>
<dbReference type="InterPro" id="IPR024706">
    <property type="entry name" value="Peroxiredoxin_AhpC-typ"/>
</dbReference>
<dbReference type="FunFam" id="3.40.30.10:FF:000007">
    <property type="entry name" value="Thioredoxin-dependent thiol peroxidase"/>
    <property type="match status" value="1"/>
</dbReference>
<evidence type="ECO:0000259" key="14">
    <source>
        <dbReference type="PROSITE" id="PS51352"/>
    </source>
</evidence>
<protein>
    <recommendedName>
        <fullName evidence="3">thioredoxin-dependent peroxiredoxin</fullName>
        <ecNumber evidence="3">1.11.1.24</ecNumber>
    </recommendedName>
    <alternativeName>
        <fullName evidence="9">Thioredoxin peroxidase</fullName>
    </alternativeName>
    <alternativeName>
        <fullName evidence="11">Thioredoxin-dependent peroxiredoxin Bcp</fullName>
    </alternativeName>
</protein>
<name>A0A1I5Z7W0_9BACT</name>
<dbReference type="GO" id="GO:0008379">
    <property type="term" value="F:thioredoxin peroxidase activity"/>
    <property type="evidence" value="ECO:0007669"/>
    <property type="project" value="TreeGrafter"/>
</dbReference>
<dbReference type="InterPro" id="IPR000866">
    <property type="entry name" value="AhpC/TSA"/>
</dbReference>
<dbReference type="Pfam" id="PF00578">
    <property type="entry name" value="AhpC-TSA"/>
    <property type="match status" value="1"/>
</dbReference>
<dbReference type="EC" id="1.11.1.24" evidence="3"/>
<organism evidence="15 16">
    <name type="scientific">Parafilimonas terrae</name>
    <dbReference type="NCBI Taxonomy" id="1465490"/>
    <lineage>
        <taxon>Bacteria</taxon>
        <taxon>Pseudomonadati</taxon>
        <taxon>Bacteroidota</taxon>
        <taxon>Chitinophagia</taxon>
        <taxon>Chitinophagales</taxon>
        <taxon>Chitinophagaceae</taxon>
        <taxon>Parafilimonas</taxon>
    </lineage>
</organism>
<comment type="function">
    <text evidence="1">Thiol-specific peroxidase that catalyzes the reduction of hydrogen peroxide and organic hydroperoxides to water and alcohols, respectively. Plays a role in cell protection against oxidative stress by detoxifying peroxides and as sensor of hydrogen peroxide-mediated signaling events.</text>
</comment>